<evidence type="ECO:0000313" key="14">
    <source>
        <dbReference type="Proteomes" id="UP000028252"/>
    </source>
</evidence>
<dbReference type="GO" id="GO:0055085">
    <property type="term" value="P:transmembrane transport"/>
    <property type="evidence" value="ECO:0007669"/>
    <property type="project" value="InterPro"/>
</dbReference>
<evidence type="ECO:0000256" key="11">
    <source>
        <dbReference type="RuleBase" id="RU363032"/>
    </source>
</evidence>
<evidence type="ECO:0000256" key="2">
    <source>
        <dbReference type="ARBA" id="ARBA00008852"/>
    </source>
</evidence>
<dbReference type="AlphaFoldDB" id="A0A081G1T1"/>
<keyword evidence="7 11" id="KW-0812">Transmembrane</keyword>
<keyword evidence="9 11" id="KW-0472">Membrane</keyword>
<gene>
    <name evidence="13" type="ORF">ADIMK_1189</name>
</gene>
<keyword evidence="4 11" id="KW-0813">Transport</keyword>
<dbReference type="NCBIfam" id="NF007852">
    <property type="entry name" value="PRK10561.1"/>
    <property type="match status" value="1"/>
</dbReference>
<dbReference type="PANTHER" id="PTHR43227:SF9">
    <property type="entry name" value="SN-GLYCEROL-3-PHOSPHATE TRANSPORT SYSTEM PERMEASE PROTEIN UGPA"/>
    <property type="match status" value="1"/>
</dbReference>
<keyword evidence="6" id="KW-0997">Cell inner membrane</keyword>
<dbReference type="PATRIC" id="fig|1232683.4.peg.1179"/>
<dbReference type="EMBL" id="JMQN01000015">
    <property type="protein sequence ID" value="KEA64736.1"/>
    <property type="molecule type" value="Genomic_DNA"/>
</dbReference>
<comment type="caution">
    <text evidence="13">The sequence shown here is derived from an EMBL/GenBank/DDBJ whole genome shotgun (WGS) entry which is preliminary data.</text>
</comment>
<feature type="transmembrane region" description="Helical" evidence="11">
    <location>
        <begin position="14"/>
        <end position="33"/>
    </location>
</feature>
<evidence type="ECO:0000256" key="1">
    <source>
        <dbReference type="ARBA" id="ARBA00004429"/>
    </source>
</evidence>
<dbReference type="Pfam" id="PF00528">
    <property type="entry name" value="BPD_transp_1"/>
    <property type="match status" value="1"/>
</dbReference>
<keyword evidence="14" id="KW-1185">Reference proteome</keyword>
<evidence type="ECO:0000256" key="8">
    <source>
        <dbReference type="ARBA" id="ARBA00022989"/>
    </source>
</evidence>
<dbReference type="InterPro" id="IPR050809">
    <property type="entry name" value="UgpAE/MalFG_permease"/>
</dbReference>
<evidence type="ECO:0000256" key="5">
    <source>
        <dbReference type="ARBA" id="ARBA00022475"/>
    </source>
</evidence>
<dbReference type="SUPFAM" id="SSF161098">
    <property type="entry name" value="MetI-like"/>
    <property type="match status" value="1"/>
</dbReference>
<evidence type="ECO:0000259" key="12">
    <source>
        <dbReference type="PROSITE" id="PS50928"/>
    </source>
</evidence>
<dbReference type="RefSeq" id="WP_036184911.1">
    <property type="nucleotide sequence ID" value="NZ_JMQN01000015.1"/>
</dbReference>
<dbReference type="PANTHER" id="PTHR43227">
    <property type="entry name" value="BLL4140 PROTEIN"/>
    <property type="match status" value="1"/>
</dbReference>
<dbReference type="GO" id="GO:0005886">
    <property type="term" value="C:plasma membrane"/>
    <property type="evidence" value="ECO:0007669"/>
    <property type="project" value="UniProtKB-SubCell"/>
</dbReference>
<feature type="transmembrane region" description="Helical" evidence="11">
    <location>
        <begin position="111"/>
        <end position="132"/>
    </location>
</feature>
<feature type="transmembrane region" description="Helical" evidence="11">
    <location>
        <begin position="269"/>
        <end position="290"/>
    </location>
</feature>
<keyword evidence="8 11" id="KW-1133">Transmembrane helix</keyword>
<dbReference type="CDD" id="cd06261">
    <property type="entry name" value="TM_PBP2"/>
    <property type="match status" value="1"/>
</dbReference>
<reference evidence="13 14" key="1">
    <citation type="submission" date="2014-04" db="EMBL/GenBank/DDBJ databases">
        <title>Marinobacterium kochiensis sp. nov., isolated from sediment sample collected from Kochi backwaters in Kerala, India.</title>
        <authorList>
            <person name="Singh A."/>
            <person name="Pinnaka A.K."/>
        </authorList>
    </citation>
    <scope>NUCLEOTIDE SEQUENCE [LARGE SCALE GENOMIC DNA]</scope>
    <source>
        <strain evidence="13 14">AK27</strain>
    </source>
</reference>
<dbReference type="Proteomes" id="UP000028252">
    <property type="component" value="Unassembled WGS sequence"/>
</dbReference>
<dbReference type="PROSITE" id="PS50928">
    <property type="entry name" value="ABC_TM1"/>
    <property type="match status" value="1"/>
</dbReference>
<evidence type="ECO:0000256" key="4">
    <source>
        <dbReference type="ARBA" id="ARBA00022448"/>
    </source>
</evidence>
<feature type="transmembrane region" description="Helical" evidence="11">
    <location>
        <begin position="204"/>
        <end position="230"/>
    </location>
</feature>
<evidence type="ECO:0000256" key="7">
    <source>
        <dbReference type="ARBA" id="ARBA00022692"/>
    </source>
</evidence>
<evidence type="ECO:0000256" key="6">
    <source>
        <dbReference type="ARBA" id="ARBA00022519"/>
    </source>
</evidence>
<dbReference type="InterPro" id="IPR035906">
    <property type="entry name" value="MetI-like_sf"/>
</dbReference>
<name>A0A081G1T1_9GAMM</name>
<feature type="transmembrane region" description="Helical" evidence="11">
    <location>
        <begin position="159"/>
        <end position="183"/>
    </location>
</feature>
<dbReference type="eggNOG" id="COG1175">
    <property type="taxonomic scope" value="Bacteria"/>
</dbReference>
<evidence type="ECO:0000313" key="13">
    <source>
        <dbReference type="EMBL" id="KEA64736.1"/>
    </source>
</evidence>
<organism evidence="13 14">
    <name type="scientific">Marinobacterium lacunae</name>
    <dbReference type="NCBI Taxonomy" id="1232683"/>
    <lineage>
        <taxon>Bacteria</taxon>
        <taxon>Pseudomonadati</taxon>
        <taxon>Pseudomonadota</taxon>
        <taxon>Gammaproteobacteria</taxon>
        <taxon>Oceanospirillales</taxon>
        <taxon>Oceanospirillaceae</taxon>
        <taxon>Marinobacterium</taxon>
    </lineage>
</organism>
<evidence type="ECO:0000256" key="9">
    <source>
        <dbReference type="ARBA" id="ARBA00023136"/>
    </source>
</evidence>
<feature type="domain" description="ABC transmembrane type-1" evidence="12">
    <location>
        <begin position="74"/>
        <end position="286"/>
    </location>
</feature>
<proteinExistence type="inferred from homology"/>
<dbReference type="OrthoDB" id="9785347at2"/>
<feature type="transmembrane region" description="Helical" evidence="11">
    <location>
        <begin position="74"/>
        <end position="99"/>
    </location>
</feature>
<evidence type="ECO:0000256" key="10">
    <source>
        <dbReference type="ARBA" id="ARBA00040780"/>
    </source>
</evidence>
<keyword evidence="5" id="KW-1003">Cell membrane</keyword>
<comment type="subunit">
    <text evidence="3">The complex is composed of two ATP-binding proteins (UgpC), two transmembrane proteins (UgpA and UgpE) and a solute-binding protein (UgpB).</text>
</comment>
<accession>A0A081G1T1</accession>
<protein>
    <recommendedName>
        <fullName evidence="10">sn-glycerol-3-phosphate transport system permease protein UgpA</fullName>
    </recommendedName>
</protein>
<dbReference type="InterPro" id="IPR000515">
    <property type="entry name" value="MetI-like"/>
</dbReference>
<comment type="similarity">
    <text evidence="2">Belongs to the binding-protein-dependent transport system permease family. UgpAE subfamily.</text>
</comment>
<evidence type="ECO:0000256" key="3">
    <source>
        <dbReference type="ARBA" id="ARBA00011557"/>
    </source>
</evidence>
<comment type="subcellular location">
    <subcellularLocation>
        <location evidence="1">Cell inner membrane</location>
        <topology evidence="1">Multi-pass membrane protein</topology>
    </subcellularLocation>
    <subcellularLocation>
        <location evidence="11">Cell membrane</location>
        <topology evidence="11">Multi-pass membrane protein</topology>
    </subcellularLocation>
</comment>
<dbReference type="STRING" id="1232683.ADIMK_1189"/>
<sequence>MSHHSNIPAFNHRFLPWILMAPQLLVTLVFFIWPAGQAVWQSFLVEDAFGLSTEFVWFENYAQIFTDSRYYHTLWTTIIFSAGVTLMSMGVSLLLAVMADQVVRGAQVYKTLLIWPYAVAPAVAGVLWLFMFHPTVGVLAYMLDTIGIEWNHFLDGDQALLLVIIAAAWKQISYNFLFFLAGLQAIPQSLHEAAAIDGAGPGRRFFTITFPLLSPTTFFLLVVNVVYAFFDTFGIIHAVTKGGPGDSTRTLVYNVFDDGFVGLDLGGSAAQSVVLMVLVGLMTVVQFRFVERKVQY</sequence>
<dbReference type="Gene3D" id="1.10.3720.10">
    <property type="entry name" value="MetI-like"/>
    <property type="match status" value="1"/>
</dbReference>